<evidence type="ECO:0000256" key="2">
    <source>
        <dbReference type="ARBA" id="ARBA00022801"/>
    </source>
</evidence>
<keyword evidence="3" id="KW-0067">ATP-binding</keyword>
<name>A0A367LWR1_PSEAI</name>
<dbReference type="GO" id="GO:0004386">
    <property type="term" value="F:helicase activity"/>
    <property type="evidence" value="ECO:0007669"/>
    <property type="project" value="UniProtKB-KW"/>
</dbReference>
<gene>
    <name evidence="5" type="ORF">DT376_38730</name>
</gene>
<feature type="non-terminal residue" evidence="5">
    <location>
        <position position="1"/>
    </location>
</feature>
<evidence type="ECO:0000313" key="6">
    <source>
        <dbReference type="Proteomes" id="UP000253594"/>
    </source>
</evidence>
<dbReference type="EMBL" id="QORE01002840">
    <property type="protein sequence ID" value="RCI69667.1"/>
    <property type="molecule type" value="Genomic_DNA"/>
</dbReference>
<accession>A0A367LWR1</accession>
<evidence type="ECO:0000259" key="4">
    <source>
        <dbReference type="PROSITE" id="PS51193"/>
    </source>
</evidence>
<dbReference type="InterPro" id="IPR027417">
    <property type="entry name" value="P-loop_NTPase"/>
</dbReference>
<evidence type="ECO:0000313" key="5">
    <source>
        <dbReference type="EMBL" id="RCI69667.1"/>
    </source>
</evidence>
<dbReference type="Gene3D" id="3.40.50.300">
    <property type="entry name" value="P-loop containing nucleotide triphosphate hydrolases"/>
    <property type="match status" value="1"/>
</dbReference>
<comment type="caution">
    <text evidence="5">The sequence shown here is derived from an EMBL/GenBank/DDBJ whole genome shotgun (WGS) entry which is preliminary data.</text>
</comment>
<evidence type="ECO:0000256" key="3">
    <source>
        <dbReference type="ARBA" id="ARBA00022840"/>
    </source>
</evidence>
<keyword evidence="1" id="KW-0547">Nucleotide-binding</keyword>
<proteinExistence type="predicted"/>
<feature type="non-terminal residue" evidence="5">
    <location>
        <position position="129"/>
    </location>
</feature>
<dbReference type="GO" id="GO:0016787">
    <property type="term" value="F:hydrolase activity"/>
    <property type="evidence" value="ECO:0007669"/>
    <property type="project" value="UniProtKB-KW"/>
</dbReference>
<organism evidence="5 6">
    <name type="scientific">Pseudomonas aeruginosa</name>
    <dbReference type="NCBI Taxonomy" id="287"/>
    <lineage>
        <taxon>Bacteria</taxon>
        <taxon>Pseudomonadati</taxon>
        <taxon>Pseudomonadota</taxon>
        <taxon>Gammaproteobacteria</taxon>
        <taxon>Pseudomonadales</taxon>
        <taxon>Pseudomonadaceae</taxon>
        <taxon>Pseudomonas</taxon>
    </lineage>
</organism>
<dbReference type="GO" id="GO:0005524">
    <property type="term" value="F:ATP binding"/>
    <property type="evidence" value="ECO:0007669"/>
    <property type="project" value="UniProtKB-KW"/>
</dbReference>
<dbReference type="AlphaFoldDB" id="A0A367LWR1"/>
<reference evidence="5 6" key="1">
    <citation type="submission" date="2018-07" db="EMBL/GenBank/DDBJ databases">
        <title>Mechanisms of high-level aminoglycoside resistance among Gram-negative pathogens in Brazil.</title>
        <authorList>
            <person name="Ballaben A.S."/>
            <person name="Darini A.L.C."/>
            <person name="Doi Y."/>
        </authorList>
    </citation>
    <scope>NUCLEOTIDE SEQUENCE [LARGE SCALE GENOMIC DNA]</scope>
    <source>
        <strain evidence="5 6">B2-305</strain>
    </source>
</reference>
<dbReference type="Proteomes" id="UP000253594">
    <property type="component" value="Unassembled WGS sequence"/>
</dbReference>
<evidence type="ECO:0000256" key="1">
    <source>
        <dbReference type="ARBA" id="ARBA00022741"/>
    </source>
</evidence>
<keyword evidence="2" id="KW-0378">Hydrolase</keyword>
<dbReference type="PROSITE" id="PS51193">
    <property type="entry name" value="HELICASE_ATP_BIND_2"/>
    <property type="match status" value="1"/>
</dbReference>
<keyword evidence="5" id="KW-0347">Helicase</keyword>
<sequence length="129" mass="13992">SLAAIACAKASGKRLVIATATVALQEQIVHKDLPDLLRNSGLAFSFALAKGRGRYLCLSKLDVLLQEGQAQSATAQLFADDGFNIDVDETSSKLFNQMIERLAGSRWAGDRDSWPEAIDDAHWAQLTTD</sequence>
<protein>
    <submittedName>
        <fullName evidence="5">ATP-dependent DNA helicase DinG</fullName>
    </submittedName>
</protein>
<feature type="domain" description="Helicase ATP-binding" evidence="4">
    <location>
        <begin position="1"/>
        <end position="129"/>
    </location>
</feature>
<dbReference type="InterPro" id="IPR014013">
    <property type="entry name" value="Helic_SF1/SF2_ATP-bd_DinG/Rad3"/>
</dbReference>